<accession>R4KJE4</accession>
<feature type="domain" description="4Fe-4S ferredoxin-type" evidence="1">
    <location>
        <begin position="10"/>
        <end position="37"/>
    </location>
</feature>
<dbReference type="EMBL" id="CP003273">
    <property type="protein sequence ID" value="AGL00635.1"/>
    <property type="molecule type" value="Genomic_DNA"/>
</dbReference>
<dbReference type="PROSITE" id="PS51379">
    <property type="entry name" value="4FE4S_FER_2"/>
    <property type="match status" value="1"/>
</dbReference>
<name>R4KJE4_9FIRM</name>
<dbReference type="Pfam" id="PF12837">
    <property type="entry name" value="Fer4_6"/>
    <property type="match status" value="1"/>
</dbReference>
<organism evidence="2 3">
    <name type="scientific">Desulfoscipio gibsoniae DSM 7213</name>
    <dbReference type="NCBI Taxonomy" id="767817"/>
    <lineage>
        <taxon>Bacteria</taxon>
        <taxon>Bacillati</taxon>
        <taxon>Bacillota</taxon>
        <taxon>Clostridia</taxon>
        <taxon>Eubacteriales</taxon>
        <taxon>Desulfallaceae</taxon>
        <taxon>Desulfoscipio</taxon>
    </lineage>
</organism>
<evidence type="ECO:0000259" key="1">
    <source>
        <dbReference type="PROSITE" id="PS51379"/>
    </source>
</evidence>
<dbReference type="OrthoDB" id="5394763at2"/>
<evidence type="ECO:0000313" key="3">
    <source>
        <dbReference type="Proteomes" id="UP000013520"/>
    </source>
</evidence>
<dbReference type="SUPFAM" id="SSF54862">
    <property type="entry name" value="4Fe-4S ferredoxins"/>
    <property type="match status" value="1"/>
</dbReference>
<dbReference type="RefSeq" id="WP_006521302.1">
    <property type="nucleotide sequence ID" value="NC_021184.1"/>
</dbReference>
<dbReference type="eggNOG" id="COG1142">
    <property type="taxonomic scope" value="Bacteria"/>
</dbReference>
<dbReference type="Gene3D" id="3.30.70.20">
    <property type="match status" value="1"/>
</dbReference>
<dbReference type="KEGG" id="dgi:Desgi_1110"/>
<proteinExistence type="predicted"/>
<gene>
    <name evidence="2" type="ORF">Desgi_1110</name>
</gene>
<keyword evidence="3" id="KW-1185">Reference proteome</keyword>
<dbReference type="InterPro" id="IPR017896">
    <property type="entry name" value="4Fe4S_Fe-S-bd"/>
</dbReference>
<dbReference type="AlphaFoldDB" id="R4KJE4"/>
<reference evidence="2 3" key="1">
    <citation type="submission" date="2012-01" db="EMBL/GenBank/DDBJ databases">
        <title>Complete sequence of Desulfotomaculum gibsoniae DSM 7213.</title>
        <authorList>
            <consortium name="US DOE Joint Genome Institute"/>
            <person name="Lucas S."/>
            <person name="Han J."/>
            <person name="Lapidus A."/>
            <person name="Cheng J.-F."/>
            <person name="Goodwin L."/>
            <person name="Pitluck S."/>
            <person name="Peters L."/>
            <person name="Ovchinnikova G."/>
            <person name="Teshima H."/>
            <person name="Detter J.C."/>
            <person name="Han C."/>
            <person name="Tapia R."/>
            <person name="Land M."/>
            <person name="Hauser L."/>
            <person name="Kyrpides N."/>
            <person name="Ivanova N."/>
            <person name="Pagani I."/>
            <person name="Parshina S."/>
            <person name="Plugge C."/>
            <person name="Muyzer G."/>
            <person name="Kuever J."/>
            <person name="Ivanova A."/>
            <person name="Nazina T."/>
            <person name="Klenk H.-P."/>
            <person name="Brambilla E."/>
            <person name="Spring S."/>
            <person name="Stams A.F."/>
            <person name="Woyke T."/>
        </authorList>
    </citation>
    <scope>NUCLEOTIDE SEQUENCE [LARGE SCALE GENOMIC DNA]</scope>
    <source>
        <strain evidence="2 3">DSM 7213</strain>
    </source>
</reference>
<sequence length="181" mass="20449">MGKLVKKIVKTIKVDLDKCNGCRACEIACAAFHAKPKYSSFNPARARIRVVIDERNDEWVAIRATDYTKAGCDGRRTYTINGKEYSECSFCGTICPTRDLFYDPDSGLPLKCDLCEDEKEPLCVQICSRNALTYEEKEVEVEAEAEEQVKPAEMETSLKSLVDKYGLNKLQNTLTRISKRS</sequence>
<dbReference type="STRING" id="767817.Desgi_1110"/>
<dbReference type="HOGENOM" id="CLU_1486797_0_0_9"/>
<evidence type="ECO:0000313" key="2">
    <source>
        <dbReference type="EMBL" id="AGL00635.1"/>
    </source>
</evidence>
<dbReference type="Proteomes" id="UP000013520">
    <property type="component" value="Chromosome"/>
</dbReference>
<protein>
    <recommendedName>
        <fullName evidence="1">4Fe-4S ferredoxin-type domain-containing protein</fullName>
    </recommendedName>
</protein>